<dbReference type="EnsemblPlants" id="TuG1812G0400002225.01.T01">
    <property type="protein sequence ID" value="TuG1812G0400002225.01.T01"/>
    <property type="gene ID" value="TuG1812G0400002225.01"/>
</dbReference>
<feature type="region of interest" description="Disordered" evidence="1">
    <location>
        <begin position="22"/>
        <end position="47"/>
    </location>
</feature>
<dbReference type="AlphaFoldDB" id="A0A8R7Q730"/>
<reference evidence="2" key="2">
    <citation type="submission" date="2018-03" db="EMBL/GenBank/DDBJ databases">
        <title>The Triticum urartu genome reveals the dynamic nature of wheat genome evolution.</title>
        <authorList>
            <person name="Ling H."/>
            <person name="Ma B."/>
            <person name="Shi X."/>
            <person name="Liu H."/>
            <person name="Dong L."/>
            <person name="Sun H."/>
            <person name="Cao Y."/>
            <person name="Gao Q."/>
            <person name="Zheng S."/>
            <person name="Li Y."/>
            <person name="Yu Y."/>
            <person name="Du H."/>
            <person name="Qi M."/>
            <person name="Li Y."/>
            <person name="Yu H."/>
            <person name="Cui Y."/>
            <person name="Wang N."/>
            <person name="Chen C."/>
            <person name="Wu H."/>
            <person name="Zhao Y."/>
            <person name="Zhang J."/>
            <person name="Li Y."/>
            <person name="Zhou W."/>
            <person name="Zhang B."/>
            <person name="Hu W."/>
            <person name="Eijk M."/>
            <person name="Tang J."/>
            <person name="Witsenboer H."/>
            <person name="Zhao S."/>
            <person name="Li Z."/>
            <person name="Zhang A."/>
            <person name="Wang D."/>
            <person name="Liang C."/>
        </authorList>
    </citation>
    <scope>NUCLEOTIDE SEQUENCE [LARGE SCALE GENOMIC DNA]</scope>
    <source>
        <strain evidence="2">cv. G1812</strain>
    </source>
</reference>
<evidence type="ECO:0000256" key="1">
    <source>
        <dbReference type="SAM" id="MobiDB-lite"/>
    </source>
</evidence>
<protein>
    <submittedName>
        <fullName evidence="2">Uncharacterized protein</fullName>
    </submittedName>
</protein>
<feature type="compositionally biased region" description="Low complexity" evidence="1">
    <location>
        <begin position="25"/>
        <end position="43"/>
    </location>
</feature>
<evidence type="ECO:0000313" key="2">
    <source>
        <dbReference type="EnsemblPlants" id="TuG1812G0400002225.01.T01"/>
    </source>
</evidence>
<reference evidence="2" key="3">
    <citation type="submission" date="2022-06" db="UniProtKB">
        <authorList>
            <consortium name="EnsemblPlants"/>
        </authorList>
    </citation>
    <scope>IDENTIFICATION</scope>
</reference>
<reference evidence="3" key="1">
    <citation type="journal article" date="2013" name="Nature">
        <title>Draft genome of the wheat A-genome progenitor Triticum urartu.</title>
        <authorList>
            <person name="Ling H.Q."/>
            <person name="Zhao S."/>
            <person name="Liu D."/>
            <person name="Wang J."/>
            <person name="Sun H."/>
            <person name="Zhang C."/>
            <person name="Fan H."/>
            <person name="Li D."/>
            <person name="Dong L."/>
            <person name="Tao Y."/>
            <person name="Gao C."/>
            <person name="Wu H."/>
            <person name="Li Y."/>
            <person name="Cui Y."/>
            <person name="Guo X."/>
            <person name="Zheng S."/>
            <person name="Wang B."/>
            <person name="Yu K."/>
            <person name="Liang Q."/>
            <person name="Yang W."/>
            <person name="Lou X."/>
            <person name="Chen J."/>
            <person name="Feng M."/>
            <person name="Jian J."/>
            <person name="Zhang X."/>
            <person name="Luo G."/>
            <person name="Jiang Y."/>
            <person name="Liu J."/>
            <person name="Wang Z."/>
            <person name="Sha Y."/>
            <person name="Zhang B."/>
            <person name="Wu H."/>
            <person name="Tang D."/>
            <person name="Shen Q."/>
            <person name="Xue P."/>
            <person name="Zou S."/>
            <person name="Wang X."/>
            <person name="Liu X."/>
            <person name="Wang F."/>
            <person name="Yang Y."/>
            <person name="An X."/>
            <person name="Dong Z."/>
            <person name="Zhang K."/>
            <person name="Zhang X."/>
            <person name="Luo M.C."/>
            <person name="Dvorak J."/>
            <person name="Tong Y."/>
            <person name="Wang J."/>
            <person name="Yang H."/>
            <person name="Li Z."/>
            <person name="Wang D."/>
            <person name="Zhang A."/>
            <person name="Wang J."/>
        </authorList>
    </citation>
    <scope>NUCLEOTIDE SEQUENCE</scope>
    <source>
        <strain evidence="3">cv. G1812</strain>
    </source>
</reference>
<keyword evidence="3" id="KW-1185">Reference proteome</keyword>
<dbReference type="Proteomes" id="UP000015106">
    <property type="component" value="Chromosome 4"/>
</dbReference>
<proteinExistence type="predicted"/>
<organism evidence="2 3">
    <name type="scientific">Triticum urartu</name>
    <name type="common">Red wild einkorn</name>
    <name type="synonym">Crithodium urartu</name>
    <dbReference type="NCBI Taxonomy" id="4572"/>
    <lineage>
        <taxon>Eukaryota</taxon>
        <taxon>Viridiplantae</taxon>
        <taxon>Streptophyta</taxon>
        <taxon>Embryophyta</taxon>
        <taxon>Tracheophyta</taxon>
        <taxon>Spermatophyta</taxon>
        <taxon>Magnoliopsida</taxon>
        <taxon>Liliopsida</taxon>
        <taxon>Poales</taxon>
        <taxon>Poaceae</taxon>
        <taxon>BOP clade</taxon>
        <taxon>Pooideae</taxon>
        <taxon>Triticodae</taxon>
        <taxon>Triticeae</taxon>
        <taxon>Triticinae</taxon>
        <taxon>Triticum</taxon>
    </lineage>
</organism>
<evidence type="ECO:0000313" key="3">
    <source>
        <dbReference type="Proteomes" id="UP000015106"/>
    </source>
</evidence>
<sequence length="122" mass="13295">PDSTPRQPRTSQILFSPGLARTCISSSSSSTTTSPATSVPSTAPERHSSVHAAVLISSQGGRWCGCLTMLPEDHYMPGGSEAIRISTHPFWMFLFAEFFASMQGCQQRKNMPCRCEINLEAN</sequence>
<dbReference type="Gramene" id="TuG1812G0400002225.01.T01">
    <property type="protein sequence ID" value="TuG1812G0400002225.01.T01"/>
    <property type="gene ID" value="TuG1812G0400002225.01"/>
</dbReference>
<accession>A0A8R7Q730</accession>
<name>A0A8R7Q730_TRIUA</name>